<evidence type="ECO:0000256" key="1">
    <source>
        <dbReference type="SAM" id="SignalP"/>
    </source>
</evidence>
<feature type="chain" id="PRO_5014375485" evidence="1">
    <location>
        <begin position="16"/>
        <end position="104"/>
    </location>
</feature>
<accession>A0A2J8VL95</accession>
<reference evidence="2" key="1">
    <citation type="submission" date="2017-12" db="EMBL/GenBank/DDBJ databases">
        <title>High-resolution comparative analysis of great ape genomes.</title>
        <authorList>
            <person name="Pollen A."/>
            <person name="Hastie A."/>
            <person name="Hormozdiari F."/>
            <person name="Dougherty M."/>
            <person name="Liu R."/>
            <person name="Chaisson M."/>
            <person name="Hoppe E."/>
            <person name="Hill C."/>
            <person name="Pang A."/>
            <person name="Hillier L."/>
            <person name="Baker C."/>
            <person name="Armstrong J."/>
            <person name="Shendure J."/>
            <person name="Paten B."/>
            <person name="Wilson R."/>
            <person name="Chao H."/>
            <person name="Schneider V."/>
            <person name="Ventura M."/>
            <person name="Kronenberg Z."/>
            <person name="Murali S."/>
            <person name="Gordon D."/>
            <person name="Cantsilieris S."/>
            <person name="Munson K."/>
            <person name="Nelson B."/>
            <person name="Raja A."/>
            <person name="Underwood J."/>
            <person name="Diekhans M."/>
            <person name="Fiddes I."/>
            <person name="Haussler D."/>
            <person name="Eichler E."/>
        </authorList>
    </citation>
    <scope>NUCLEOTIDE SEQUENCE [LARGE SCALE GENOMIC DNA]</scope>
    <source>
        <strain evidence="2">Susie</strain>
    </source>
</reference>
<organism evidence="2">
    <name type="scientific">Pongo abelii</name>
    <name type="common">Sumatran orangutan</name>
    <name type="synonym">Pongo pygmaeus abelii</name>
    <dbReference type="NCBI Taxonomy" id="9601"/>
    <lineage>
        <taxon>Eukaryota</taxon>
        <taxon>Metazoa</taxon>
        <taxon>Chordata</taxon>
        <taxon>Craniata</taxon>
        <taxon>Vertebrata</taxon>
        <taxon>Euteleostomi</taxon>
        <taxon>Mammalia</taxon>
        <taxon>Eutheria</taxon>
        <taxon>Euarchontoglires</taxon>
        <taxon>Primates</taxon>
        <taxon>Haplorrhini</taxon>
        <taxon>Catarrhini</taxon>
        <taxon>Hominidae</taxon>
        <taxon>Pongo</taxon>
    </lineage>
</organism>
<dbReference type="EMBL" id="NDHI03003417">
    <property type="protein sequence ID" value="PNJ58290.1"/>
    <property type="molecule type" value="Genomic_DNA"/>
</dbReference>
<feature type="signal peptide" evidence="1">
    <location>
        <begin position="1"/>
        <end position="15"/>
    </location>
</feature>
<dbReference type="AlphaFoldDB" id="A0A2J8VL95"/>
<sequence length="104" mass="11951">MRVVTIVILLCFCKAAELRKASPSTVRSRVNHGRAGGGRRGSNLVKRYAPGLPCDVYTYLHEKYLDCQERKLVYVLSGWPQDLLHMLLARNKIRILKNNMFSKF</sequence>
<protein>
    <submittedName>
        <fullName evidence="2">LRRC17 isoform 4</fullName>
    </submittedName>
</protein>
<feature type="non-terminal residue" evidence="2">
    <location>
        <position position="104"/>
    </location>
</feature>
<keyword evidence="1" id="KW-0732">Signal</keyword>
<name>A0A2J8VL95_PONAB</name>
<comment type="caution">
    <text evidence="2">The sequence shown here is derived from an EMBL/GenBank/DDBJ whole genome shotgun (WGS) entry which is preliminary data.</text>
</comment>
<evidence type="ECO:0000313" key="2">
    <source>
        <dbReference type="EMBL" id="PNJ58290.1"/>
    </source>
</evidence>
<proteinExistence type="predicted"/>
<gene>
    <name evidence="2" type="ORF">CR201_G0018097</name>
</gene>